<gene>
    <name evidence="8" type="ORF">K435DRAFT_829264</name>
</gene>
<keyword evidence="9" id="KW-1185">Reference proteome</keyword>
<dbReference type="SUPFAM" id="SSF47954">
    <property type="entry name" value="Cyclin-like"/>
    <property type="match status" value="2"/>
</dbReference>
<dbReference type="OrthoDB" id="5590282at2759"/>
<dbReference type="InterPro" id="IPR004367">
    <property type="entry name" value="Cyclin_C-dom"/>
</dbReference>
<feature type="region of interest" description="Disordered" evidence="5">
    <location>
        <begin position="1"/>
        <end position="221"/>
    </location>
</feature>
<dbReference type="InterPro" id="IPR048258">
    <property type="entry name" value="Cyclins_cyclin-box"/>
</dbReference>
<sequence>MSNAPVRRTTRTTRATRDTENLNARPSRIMTRAKSQANGAATGKSELPANRSVATTAASRAKAVENPSEKTMGKRKREVLTEVTEVNKDKAKSKMVGAGKGKEKEKIAVKSSGDTGSNKSKNVSKSTRQPLRQVGGTLAQQSLRARKLSQTNDDKIVEEDTTARGPSGPFSSESEDSKPASLNTRRRESSRLQTVPEDDSDPPSKRRHTEGPGSAPEIKRTSSVLVQLGESREDEEQIATELIGLQDEGEDENEDEGVWDDLDVDDMDDPLMVAEYVVEIASYMKNLEAKCLPTPDYMKYHSELDWQKREILLDWILQLHARYNFLPETFFLCVNIMDRFLSLRTAISIDRIQLMGISCFSIAAKFEEGVSPSIQELVRLTGNAYTSDQLCSAERYVLKTIKYDLSYPGPMSWLRRGSKADELDPGARTIAKYLLEVACFESDLVSAPASLIAAASLWFARLVLGREEWTANLAHYTTYKERELLPTANVLFNHVIRELQPNVNDSLYKKYAAKRYMKCSLYIRKWALSRFEVGSKVELREVLPVIKAEIREERAAKIAGEYDD</sequence>
<evidence type="ECO:0000256" key="2">
    <source>
        <dbReference type="ARBA" id="ARBA00023127"/>
    </source>
</evidence>
<feature type="domain" description="Cyclin-like" evidence="6">
    <location>
        <begin position="412"/>
        <end position="493"/>
    </location>
</feature>
<dbReference type="SMART" id="SM01332">
    <property type="entry name" value="Cyclin_C"/>
    <property type="match status" value="1"/>
</dbReference>
<reference evidence="8 9" key="1">
    <citation type="journal article" date="2019" name="Nat. Ecol. Evol.">
        <title>Megaphylogeny resolves global patterns of mushroom evolution.</title>
        <authorList>
            <person name="Varga T."/>
            <person name="Krizsan K."/>
            <person name="Foldi C."/>
            <person name="Dima B."/>
            <person name="Sanchez-Garcia M."/>
            <person name="Sanchez-Ramirez S."/>
            <person name="Szollosi G.J."/>
            <person name="Szarkandi J.G."/>
            <person name="Papp V."/>
            <person name="Albert L."/>
            <person name="Andreopoulos W."/>
            <person name="Angelini C."/>
            <person name="Antonin V."/>
            <person name="Barry K.W."/>
            <person name="Bougher N.L."/>
            <person name="Buchanan P."/>
            <person name="Buyck B."/>
            <person name="Bense V."/>
            <person name="Catcheside P."/>
            <person name="Chovatia M."/>
            <person name="Cooper J."/>
            <person name="Damon W."/>
            <person name="Desjardin D."/>
            <person name="Finy P."/>
            <person name="Geml J."/>
            <person name="Haridas S."/>
            <person name="Hughes K."/>
            <person name="Justo A."/>
            <person name="Karasinski D."/>
            <person name="Kautmanova I."/>
            <person name="Kiss B."/>
            <person name="Kocsube S."/>
            <person name="Kotiranta H."/>
            <person name="LaButti K.M."/>
            <person name="Lechner B.E."/>
            <person name="Liimatainen K."/>
            <person name="Lipzen A."/>
            <person name="Lukacs Z."/>
            <person name="Mihaltcheva S."/>
            <person name="Morgado L.N."/>
            <person name="Niskanen T."/>
            <person name="Noordeloos M.E."/>
            <person name="Ohm R.A."/>
            <person name="Ortiz-Santana B."/>
            <person name="Ovrebo C."/>
            <person name="Racz N."/>
            <person name="Riley R."/>
            <person name="Savchenko A."/>
            <person name="Shiryaev A."/>
            <person name="Soop K."/>
            <person name="Spirin V."/>
            <person name="Szebenyi C."/>
            <person name="Tomsovsky M."/>
            <person name="Tulloss R.E."/>
            <person name="Uehling J."/>
            <person name="Grigoriev I.V."/>
            <person name="Vagvolgyi C."/>
            <person name="Papp T."/>
            <person name="Martin F.M."/>
            <person name="Miettinen O."/>
            <person name="Hibbett D.S."/>
            <person name="Nagy L.G."/>
        </authorList>
    </citation>
    <scope>NUCLEOTIDE SEQUENCE [LARGE SCALE GENOMIC DNA]</scope>
    <source>
        <strain evidence="8 9">CBS 962.96</strain>
    </source>
</reference>
<dbReference type="AlphaFoldDB" id="A0A4S8LYG1"/>
<dbReference type="EMBL" id="ML179217">
    <property type="protein sequence ID" value="THU94727.1"/>
    <property type="molecule type" value="Genomic_DNA"/>
</dbReference>
<dbReference type="InterPro" id="IPR039361">
    <property type="entry name" value="Cyclin"/>
</dbReference>
<evidence type="ECO:0000259" key="6">
    <source>
        <dbReference type="SMART" id="SM00385"/>
    </source>
</evidence>
<protein>
    <submittedName>
        <fullName evidence="8">Uncharacterized protein</fullName>
    </submittedName>
</protein>
<keyword evidence="3" id="KW-0131">Cell cycle</keyword>
<dbReference type="InterPro" id="IPR006671">
    <property type="entry name" value="Cyclin_N"/>
</dbReference>
<evidence type="ECO:0000256" key="3">
    <source>
        <dbReference type="ARBA" id="ARBA00023306"/>
    </source>
</evidence>
<feature type="compositionally biased region" description="Polar residues" evidence="5">
    <location>
        <begin position="138"/>
        <end position="151"/>
    </location>
</feature>
<dbReference type="Gene3D" id="1.10.472.10">
    <property type="entry name" value="Cyclin-like"/>
    <property type="match status" value="2"/>
</dbReference>
<dbReference type="SMART" id="SM00385">
    <property type="entry name" value="CYCLIN"/>
    <property type="match status" value="2"/>
</dbReference>
<dbReference type="PANTHER" id="PTHR10177">
    <property type="entry name" value="CYCLINS"/>
    <property type="match status" value="1"/>
</dbReference>
<evidence type="ECO:0000256" key="5">
    <source>
        <dbReference type="SAM" id="MobiDB-lite"/>
    </source>
</evidence>
<dbReference type="Proteomes" id="UP000297245">
    <property type="component" value="Unassembled WGS sequence"/>
</dbReference>
<keyword evidence="1" id="KW-0132">Cell division</keyword>
<dbReference type="InterPro" id="IPR046965">
    <property type="entry name" value="Cyclin_A/B-like"/>
</dbReference>
<comment type="similarity">
    <text evidence="4">Belongs to the cyclin family.</text>
</comment>
<evidence type="ECO:0000259" key="7">
    <source>
        <dbReference type="SMART" id="SM01332"/>
    </source>
</evidence>
<proteinExistence type="inferred from homology"/>
<dbReference type="InterPro" id="IPR036915">
    <property type="entry name" value="Cyclin-like_sf"/>
</dbReference>
<dbReference type="FunFam" id="1.10.472.10:FF:000001">
    <property type="entry name" value="G2/mitotic-specific cyclin"/>
    <property type="match status" value="1"/>
</dbReference>
<dbReference type="Pfam" id="PF00134">
    <property type="entry name" value="Cyclin_N"/>
    <property type="match status" value="1"/>
</dbReference>
<organism evidence="8 9">
    <name type="scientific">Dendrothele bispora (strain CBS 962.96)</name>
    <dbReference type="NCBI Taxonomy" id="1314807"/>
    <lineage>
        <taxon>Eukaryota</taxon>
        <taxon>Fungi</taxon>
        <taxon>Dikarya</taxon>
        <taxon>Basidiomycota</taxon>
        <taxon>Agaricomycotina</taxon>
        <taxon>Agaricomycetes</taxon>
        <taxon>Agaricomycetidae</taxon>
        <taxon>Agaricales</taxon>
        <taxon>Agaricales incertae sedis</taxon>
        <taxon>Dendrothele</taxon>
    </lineage>
</organism>
<feature type="domain" description="Cyclin C-terminal" evidence="7">
    <location>
        <begin position="408"/>
        <end position="525"/>
    </location>
</feature>
<evidence type="ECO:0000256" key="4">
    <source>
        <dbReference type="RuleBase" id="RU000383"/>
    </source>
</evidence>
<evidence type="ECO:0000313" key="9">
    <source>
        <dbReference type="Proteomes" id="UP000297245"/>
    </source>
</evidence>
<evidence type="ECO:0000313" key="8">
    <source>
        <dbReference type="EMBL" id="THU94727.1"/>
    </source>
</evidence>
<accession>A0A4S8LYG1</accession>
<keyword evidence="2 4" id="KW-0195">Cyclin</keyword>
<dbReference type="PIRSF" id="PIRSF001771">
    <property type="entry name" value="Cyclin_A_B_D_E"/>
    <property type="match status" value="1"/>
</dbReference>
<feature type="compositionally biased region" description="Polar residues" evidence="5">
    <location>
        <begin position="112"/>
        <end position="130"/>
    </location>
</feature>
<dbReference type="GO" id="GO:0051301">
    <property type="term" value="P:cell division"/>
    <property type="evidence" value="ECO:0007669"/>
    <property type="project" value="UniProtKB-KW"/>
</dbReference>
<dbReference type="Pfam" id="PF02984">
    <property type="entry name" value="Cyclin_C"/>
    <property type="match status" value="1"/>
</dbReference>
<dbReference type="GO" id="GO:0044772">
    <property type="term" value="P:mitotic cell cycle phase transition"/>
    <property type="evidence" value="ECO:0007669"/>
    <property type="project" value="InterPro"/>
</dbReference>
<dbReference type="InterPro" id="IPR013763">
    <property type="entry name" value="Cyclin-like_dom"/>
</dbReference>
<evidence type="ECO:0000256" key="1">
    <source>
        <dbReference type="ARBA" id="ARBA00022618"/>
    </source>
</evidence>
<dbReference type="GO" id="GO:0016538">
    <property type="term" value="F:cyclin-dependent protein serine/threonine kinase regulator activity"/>
    <property type="evidence" value="ECO:0007669"/>
    <property type="project" value="InterPro"/>
</dbReference>
<dbReference type="PROSITE" id="PS00292">
    <property type="entry name" value="CYCLINS"/>
    <property type="match status" value="1"/>
</dbReference>
<feature type="domain" description="Cyclin-like" evidence="6">
    <location>
        <begin position="314"/>
        <end position="399"/>
    </location>
</feature>
<name>A0A4S8LYG1_DENBC</name>